<feature type="signal peptide" evidence="2">
    <location>
        <begin position="1"/>
        <end position="17"/>
    </location>
</feature>
<evidence type="ECO:0000313" key="5">
    <source>
        <dbReference type="EMBL" id="KZV98760.1"/>
    </source>
</evidence>
<dbReference type="Gene3D" id="2.130.10.80">
    <property type="entry name" value="Galactose oxidase/kelch, beta-propeller"/>
    <property type="match status" value="1"/>
</dbReference>
<proteinExistence type="predicted"/>
<evidence type="ECO:0000256" key="2">
    <source>
        <dbReference type="SAM" id="SignalP"/>
    </source>
</evidence>
<dbReference type="InterPro" id="IPR013783">
    <property type="entry name" value="Ig-like_fold"/>
</dbReference>
<feature type="domain" description="Glyoxal oxidase N-terminal" evidence="3">
    <location>
        <begin position="93"/>
        <end position="475"/>
    </location>
</feature>
<evidence type="ECO:0000256" key="1">
    <source>
        <dbReference type="ARBA" id="ARBA00022729"/>
    </source>
</evidence>
<feature type="chain" id="PRO_5007862154" description="Glyoxal oxidase" evidence="2">
    <location>
        <begin position="18"/>
        <end position="578"/>
    </location>
</feature>
<dbReference type="Pfam" id="PF09118">
    <property type="entry name" value="GO-like_E_set"/>
    <property type="match status" value="1"/>
</dbReference>
<reference evidence="5 6" key="1">
    <citation type="journal article" date="2016" name="Mol. Biol. Evol.">
        <title>Comparative Genomics of Early-Diverging Mushroom-Forming Fungi Provides Insights into the Origins of Lignocellulose Decay Capabilities.</title>
        <authorList>
            <person name="Nagy L.G."/>
            <person name="Riley R."/>
            <person name="Tritt A."/>
            <person name="Adam C."/>
            <person name="Daum C."/>
            <person name="Floudas D."/>
            <person name="Sun H."/>
            <person name="Yadav J.S."/>
            <person name="Pangilinan J."/>
            <person name="Larsson K.H."/>
            <person name="Matsuura K."/>
            <person name="Barry K."/>
            <person name="Labutti K."/>
            <person name="Kuo R."/>
            <person name="Ohm R.A."/>
            <person name="Bhattacharya S.S."/>
            <person name="Shirouzu T."/>
            <person name="Yoshinaga Y."/>
            <person name="Martin F.M."/>
            <person name="Grigoriev I.V."/>
            <person name="Hibbett D.S."/>
        </authorList>
    </citation>
    <scope>NUCLEOTIDE SEQUENCE [LARGE SCALE GENOMIC DNA]</scope>
    <source>
        <strain evidence="5 6">HHB12029</strain>
    </source>
</reference>
<gene>
    <name evidence="5" type="ORF">EXIGLDRAFT_606571</name>
</gene>
<dbReference type="PANTHER" id="PTHR32208">
    <property type="entry name" value="SECRETED PROTEIN-RELATED"/>
    <property type="match status" value="1"/>
</dbReference>
<feature type="domain" description="Galactose oxidase-like Early set" evidence="4">
    <location>
        <begin position="480"/>
        <end position="563"/>
    </location>
</feature>
<evidence type="ECO:0000259" key="3">
    <source>
        <dbReference type="Pfam" id="PF07250"/>
    </source>
</evidence>
<dbReference type="CDD" id="cd02851">
    <property type="entry name" value="E_set_GO_C"/>
    <property type="match status" value="1"/>
</dbReference>
<keyword evidence="1 2" id="KW-0732">Signal</keyword>
<dbReference type="OrthoDB" id="2019572at2759"/>
<evidence type="ECO:0008006" key="7">
    <source>
        <dbReference type="Google" id="ProtNLM"/>
    </source>
</evidence>
<dbReference type="SUPFAM" id="SSF50965">
    <property type="entry name" value="Galactose oxidase, central domain"/>
    <property type="match status" value="1"/>
</dbReference>
<dbReference type="STRING" id="1314781.A0A165M4M4"/>
<dbReference type="AlphaFoldDB" id="A0A165M4M4"/>
<dbReference type="PANTHER" id="PTHR32208:SF96">
    <property type="entry name" value="GLYOXAL OXIDASE"/>
    <property type="match status" value="1"/>
</dbReference>
<dbReference type="Proteomes" id="UP000077266">
    <property type="component" value="Unassembled WGS sequence"/>
</dbReference>
<dbReference type="SUPFAM" id="SSF81296">
    <property type="entry name" value="E set domains"/>
    <property type="match status" value="1"/>
</dbReference>
<evidence type="ECO:0000313" key="6">
    <source>
        <dbReference type="Proteomes" id="UP000077266"/>
    </source>
</evidence>
<sequence>MRLSLLYVLSAVLVVYGHSWQRRSYSLGTFSRDAAALPPDSDSELARRQSSSWTLTQPGTTGVGAMQLVVVSPTQALIIDKVQHNPLTINGHNAWSAIYSLVSHTVRPVDLLTNSFCAGGAFLSNGTLVSVGGNVVAIPADGDGNGAQGLRHFNPSNCSDSASQCAFYESPRRIRLTSTRWYPAVVKLDDGSLLVIGGSKSGAFMNSALLNNPTMEFYPPKALPSGFNGTQFPSAFLNDTLNANLFVIAFLLPGGNVFIAANTKAMLYDWRNNIETRLPDIPNGVRVSYPMAGTGVLLPLRPPNYDPTVMLCGGQTKSDTIPVIQMSSQDPASAQCASITLTDTGIAAGWTVETMPEARIMPDTAILPTGQILILNGGETGYSGYGNVQHQVGQSNADNPAFQPVLYDPTLPLTSPTARFSHSGLPTSDIARLYHSTATLTPNGEILIAGSSPNDDVSTTKYVTEYRTEILSPPYVSATRPTFTGLPANIVYGASFSLSVSSLNGTVSVALQDFGFSTHALSVVGNTTLAITAPPDATIFPPGPAWLFVVVNGVPSVGQPVMVGTGAGPPVDLGAWAK</sequence>
<dbReference type="Gene3D" id="2.60.40.10">
    <property type="entry name" value="Immunoglobulins"/>
    <property type="match status" value="1"/>
</dbReference>
<dbReference type="InterPro" id="IPR011043">
    <property type="entry name" value="Gal_Oxase/kelch_b-propeller"/>
</dbReference>
<dbReference type="InterPro" id="IPR014756">
    <property type="entry name" value="Ig_E-set"/>
</dbReference>
<dbReference type="InterPro" id="IPR037293">
    <property type="entry name" value="Gal_Oxidase_central_sf"/>
</dbReference>
<protein>
    <recommendedName>
        <fullName evidence="7">Glyoxal oxidase</fullName>
    </recommendedName>
</protein>
<evidence type="ECO:0000259" key="4">
    <source>
        <dbReference type="Pfam" id="PF09118"/>
    </source>
</evidence>
<organism evidence="5 6">
    <name type="scientific">Exidia glandulosa HHB12029</name>
    <dbReference type="NCBI Taxonomy" id="1314781"/>
    <lineage>
        <taxon>Eukaryota</taxon>
        <taxon>Fungi</taxon>
        <taxon>Dikarya</taxon>
        <taxon>Basidiomycota</taxon>
        <taxon>Agaricomycotina</taxon>
        <taxon>Agaricomycetes</taxon>
        <taxon>Auriculariales</taxon>
        <taxon>Exidiaceae</taxon>
        <taxon>Exidia</taxon>
    </lineage>
</organism>
<accession>A0A165M4M4</accession>
<name>A0A165M4M4_EXIGL</name>
<dbReference type="Pfam" id="PF07250">
    <property type="entry name" value="Glyoxal_oxid_N"/>
    <property type="match status" value="1"/>
</dbReference>
<dbReference type="InterPro" id="IPR009880">
    <property type="entry name" value="Glyoxal_oxidase_N"/>
</dbReference>
<dbReference type="InterPro" id="IPR015202">
    <property type="entry name" value="GO-like_E_set"/>
</dbReference>
<dbReference type="InParanoid" id="A0A165M4M4"/>
<dbReference type="EMBL" id="KV425915">
    <property type="protein sequence ID" value="KZV98760.1"/>
    <property type="molecule type" value="Genomic_DNA"/>
</dbReference>
<keyword evidence="6" id="KW-1185">Reference proteome</keyword>